<dbReference type="EMBL" id="JBAMIC010000003">
    <property type="protein sequence ID" value="KAK7109774.1"/>
    <property type="molecule type" value="Genomic_DNA"/>
</dbReference>
<feature type="compositionally biased region" description="Basic and acidic residues" evidence="7">
    <location>
        <begin position="249"/>
        <end position="270"/>
    </location>
</feature>
<dbReference type="PANTHER" id="PTHR24340:SF73">
    <property type="entry name" value="HOMEOBOX PROTEIN BAGPIPE-RELATED"/>
    <property type="match status" value="1"/>
</dbReference>
<comment type="caution">
    <text evidence="9">The sequence shown here is derived from an EMBL/GenBank/DDBJ whole genome shotgun (WGS) entry which is preliminary data.</text>
</comment>
<evidence type="ECO:0000256" key="1">
    <source>
        <dbReference type="ARBA" id="ARBA00004123"/>
    </source>
</evidence>
<dbReference type="SMART" id="SM00389">
    <property type="entry name" value="HOX"/>
    <property type="match status" value="1"/>
</dbReference>
<keyword evidence="3 5" id="KW-0371">Homeobox</keyword>
<evidence type="ECO:0000256" key="3">
    <source>
        <dbReference type="ARBA" id="ARBA00023155"/>
    </source>
</evidence>
<dbReference type="AlphaFoldDB" id="A0AAN9GJ16"/>
<evidence type="ECO:0000313" key="9">
    <source>
        <dbReference type="EMBL" id="KAK7109774.1"/>
    </source>
</evidence>
<dbReference type="CDD" id="cd00086">
    <property type="entry name" value="homeodomain"/>
    <property type="match status" value="1"/>
</dbReference>
<accession>A0AAN9GJ16</accession>
<feature type="compositionally biased region" description="Low complexity" evidence="7">
    <location>
        <begin position="326"/>
        <end position="337"/>
    </location>
</feature>
<dbReference type="GO" id="GO:0005634">
    <property type="term" value="C:nucleus"/>
    <property type="evidence" value="ECO:0007669"/>
    <property type="project" value="UniProtKB-SubCell"/>
</dbReference>
<dbReference type="PANTHER" id="PTHR24340">
    <property type="entry name" value="HOMEOBOX PROTEIN NKX"/>
    <property type="match status" value="1"/>
</dbReference>
<sequence length="499" mass="55441">MQETAPSLPSPNQSGDKAVPIRRSSIFSIDSILTRSSQSGKGTDRDREEKNTHDEDTKRRHTKDENLVKEEKKDERDEKGEAEEGDSQCDKDEPVQNRDRDRDEHSNEDSDNTEGDDSETAQESNSETAQRPKPDPFLTFPRCFFPAPSAADRGPDLSLPHHLHPAAGGHPFFYPIHPALNAANELKMNRHLQSLGFSLPSLAGGRHGNQTFMMPSQRHLFGRLAAEAADRDHHHDGFHGDEECVDLSCRPRSDDMTSREAVRRDSRESLGESSSGGLSIPEDDDNDDGDDMMMMSDDGQTLDIMDAGVDEKPTRHTDDNLRDPQSHSPRSVGSGSSANQDKPRRKRSRASFSHGQVYELERRFRHQRYLSGPERQELARALKLTETQVKIWFQNRRYKTKRRQLQQEQMLAATAKKAAVTLLVKDGKRMYPHSGLLAHAHAQGLIPGGVGIGGGQPLAPGVSGTGSPPNGGGDGYSSRAPMYFPPMPLGGLGYYYMMR</sequence>
<keyword evidence="4 5" id="KW-0539">Nucleus</keyword>
<dbReference type="PRINTS" id="PR00024">
    <property type="entry name" value="HOMEOBOX"/>
</dbReference>
<feature type="domain" description="Homeobox" evidence="8">
    <location>
        <begin position="343"/>
        <end position="403"/>
    </location>
</feature>
<dbReference type="InterPro" id="IPR050394">
    <property type="entry name" value="Homeobox_NK-like"/>
</dbReference>
<dbReference type="InterPro" id="IPR001356">
    <property type="entry name" value="HD"/>
</dbReference>
<dbReference type="Gene3D" id="1.10.10.60">
    <property type="entry name" value="Homeodomain-like"/>
    <property type="match status" value="1"/>
</dbReference>
<feature type="compositionally biased region" description="Basic and acidic residues" evidence="7">
    <location>
        <begin position="310"/>
        <end position="325"/>
    </location>
</feature>
<evidence type="ECO:0000256" key="6">
    <source>
        <dbReference type="RuleBase" id="RU000682"/>
    </source>
</evidence>
<name>A0AAN9GJ16_9CAEN</name>
<evidence type="ECO:0000256" key="7">
    <source>
        <dbReference type="SAM" id="MobiDB-lite"/>
    </source>
</evidence>
<feature type="region of interest" description="Disordered" evidence="7">
    <location>
        <begin position="310"/>
        <end position="354"/>
    </location>
</feature>
<dbReference type="SUPFAM" id="SSF46689">
    <property type="entry name" value="Homeodomain-like"/>
    <property type="match status" value="1"/>
</dbReference>
<dbReference type="GO" id="GO:0030154">
    <property type="term" value="P:cell differentiation"/>
    <property type="evidence" value="ECO:0007669"/>
    <property type="project" value="TreeGrafter"/>
</dbReference>
<feature type="region of interest" description="Disordered" evidence="7">
    <location>
        <begin position="233"/>
        <end position="297"/>
    </location>
</feature>
<dbReference type="InterPro" id="IPR009057">
    <property type="entry name" value="Homeodomain-like_sf"/>
</dbReference>
<feature type="compositionally biased region" description="Acidic residues" evidence="7">
    <location>
        <begin position="109"/>
        <end position="120"/>
    </location>
</feature>
<feature type="compositionally biased region" description="Basic and acidic residues" evidence="7">
    <location>
        <begin position="42"/>
        <end position="79"/>
    </location>
</feature>
<evidence type="ECO:0000313" key="10">
    <source>
        <dbReference type="Proteomes" id="UP001374579"/>
    </source>
</evidence>
<dbReference type="PROSITE" id="PS00027">
    <property type="entry name" value="HOMEOBOX_1"/>
    <property type="match status" value="1"/>
</dbReference>
<feature type="region of interest" description="Disordered" evidence="7">
    <location>
        <begin position="459"/>
        <end position="479"/>
    </location>
</feature>
<dbReference type="GO" id="GO:0000981">
    <property type="term" value="F:DNA-binding transcription factor activity, RNA polymerase II-specific"/>
    <property type="evidence" value="ECO:0007669"/>
    <property type="project" value="InterPro"/>
</dbReference>
<feature type="compositionally biased region" description="Basic and acidic residues" evidence="7">
    <location>
        <begin position="233"/>
        <end position="242"/>
    </location>
</feature>
<evidence type="ECO:0000256" key="5">
    <source>
        <dbReference type="PROSITE-ProRule" id="PRU00108"/>
    </source>
</evidence>
<dbReference type="InterPro" id="IPR017970">
    <property type="entry name" value="Homeobox_CS"/>
</dbReference>
<feature type="compositionally biased region" description="Acidic residues" evidence="7">
    <location>
        <begin position="281"/>
        <end position="291"/>
    </location>
</feature>
<comment type="subcellular location">
    <subcellularLocation>
        <location evidence="1 5 6">Nucleus</location>
    </subcellularLocation>
</comment>
<gene>
    <name evidence="9" type="ORF">V1264_013759</name>
</gene>
<proteinExistence type="predicted"/>
<feature type="DNA-binding region" description="Homeobox" evidence="5">
    <location>
        <begin position="345"/>
        <end position="404"/>
    </location>
</feature>
<evidence type="ECO:0000256" key="4">
    <source>
        <dbReference type="ARBA" id="ARBA00023242"/>
    </source>
</evidence>
<feature type="compositionally biased region" description="Low complexity" evidence="7">
    <location>
        <begin position="21"/>
        <end position="32"/>
    </location>
</feature>
<dbReference type="PROSITE" id="PS50071">
    <property type="entry name" value="HOMEOBOX_2"/>
    <property type="match status" value="1"/>
</dbReference>
<dbReference type="InterPro" id="IPR020479">
    <property type="entry name" value="HD_metazoa"/>
</dbReference>
<feature type="region of interest" description="Disordered" evidence="7">
    <location>
        <begin position="1"/>
        <end position="141"/>
    </location>
</feature>
<feature type="compositionally biased region" description="Polar residues" evidence="7">
    <location>
        <begin position="1"/>
        <end position="15"/>
    </location>
</feature>
<feature type="compositionally biased region" description="Low complexity" evidence="7">
    <location>
        <begin position="459"/>
        <end position="468"/>
    </location>
</feature>
<feature type="compositionally biased region" description="Basic and acidic residues" evidence="7">
    <location>
        <begin position="88"/>
        <end position="108"/>
    </location>
</feature>
<keyword evidence="2 5" id="KW-0238">DNA-binding</keyword>
<organism evidence="9 10">
    <name type="scientific">Littorina saxatilis</name>
    <dbReference type="NCBI Taxonomy" id="31220"/>
    <lineage>
        <taxon>Eukaryota</taxon>
        <taxon>Metazoa</taxon>
        <taxon>Spiralia</taxon>
        <taxon>Lophotrochozoa</taxon>
        <taxon>Mollusca</taxon>
        <taxon>Gastropoda</taxon>
        <taxon>Caenogastropoda</taxon>
        <taxon>Littorinimorpha</taxon>
        <taxon>Littorinoidea</taxon>
        <taxon>Littorinidae</taxon>
        <taxon>Littorina</taxon>
    </lineage>
</organism>
<dbReference type="GO" id="GO:0000978">
    <property type="term" value="F:RNA polymerase II cis-regulatory region sequence-specific DNA binding"/>
    <property type="evidence" value="ECO:0007669"/>
    <property type="project" value="TreeGrafter"/>
</dbReference>
<evidence type="ECO:0000259" key="8">
    <source>
        <dbReference type="PROSITE" id="PS50071"/>
    </source>
</evidence>
<protein>
    <recommendedName>
        <fullName evidence="8">Homeobox domain-containing protein</fullName>
    </recommendedName>
</protein>
<dbReference type="Pfam" id="PF00046">
    <property type="entry name" value="Homeodomain"/>
    <property type="match status" value="1"/>
</dbReference>
<dbReference type="Proteomes" id="UP001374579">
    <property type="component" value="Unassembled WGS sequence"/>
</dbReference>
<evidence type="ECO:0000256" key="2">
    <source>
        <dbReference type="ARBA" id="ARBA00023125"/>
    </source>
</evidence>
<reference evidence="9 10" key="1">
    <citation type="submission" date="2024-02" db="EMBL/GenBank/DDBJ databases">
        <title>Chromosome-scale genome assembly of the rough periwinkle Littorina saxatilis.</title>
        <authorList>
            <person name="De Jode A."/>
            <person name="Faria R."/>
            <person name="Formenti G."/>
            <person name="Sims Y."/>
            <person name="Smith T.P."/>
            <person name="Tracey A."/>
            <person name="Wood J.M.D."/>
            <person name="Zagrodzka Z.B."/>
            <person name="Johannesson K."/>
            <person name="Butlin R.K."/>
            <person name="Leder E.H."/>
        </authorList>
    </citation>
    <scope>NUCLEOTIDE SEQUENCE [LARGE SCALE GENOMIC DNA]</scope>
    <source>
        <strain evidence="9">Snail1</strain>
        <tissue evidence="9">Muscle</tissue>
    </source>
</reference>
<keyword evidence="10" id="KW-1185">Reference proteome</keyword>